<keyword evidence="1" id="KW-0812">Transmembrane</keyword>
<keyword evidence="3" id="KW-1185">Reference proteome</keyword>
<protein>
    <submittedName>
        <fullName evidence="2">Uncharacterized protein</fullName>
    </submittedName>
</protein>
<dbReference type="RefSeq" id="WP_320502105.1">
    <property type="nucleotide sequence ID" value="NZ_JAXCLX010000003.1"/>
</dbReference>
<keyword evidence="1" id="KW-0472">Membrane</keyword>
<gene>
    <name evidence="2" type="ORF">SMD31_16950</name>
</gene>
<dbReference type="EMBL" id="JAXCLX010000003">
    <property type="protein sequence ID" value="MDY0873631.1"/>
    <property type="molecule type" value="Genomic_DNA"/>
</dbReference>
<evidence type="ECO:0000256" key="1">
    <source>
        <dbReference type="SAM" id="Phobius"/>
    </source>
</evidence>
<dbReference type="Proteomes" id="UP001271769">
    <property type="component" value="Unassembled WGS sequence"/>
</dbReference>
<organism evidence="2 3">
    <name type="scientific">Dongia rigui</name>
    <dbReference type="NCBI Taxonomy" id="940149"/>
    <lineage>
        <taxon>Bacteria</taxon>
        <taxon>Pseudomonadati</taxon>
        <taxon>Pseudomonadota</taxon>
        <taxon>Alphaproteobacteria</taxon>
        <taxon>Rhodospirillales</taxon>
        <taxon>Dongiaceae</taxon>
        <taxon>Dongia</taxon>
    </lineage>
</organism>
<evidence type="ECO:0000313" key="3">
    <source>
        <dbReference type="Proteomes" id="UP001271769"/>
    </source>
</evidence>
<sequence>MADRVIRRVVLLFLAGCLGLAAIGVASASLYYWLILWMTVPAALLIVALVLLISALLLARFSATKEPANVPASAAPAAALGPNLMAMASDIAGQAVKADPLGAMLGAGAAGFILETRPELDHALIQQVLRQVLART</sequence>
<comment type="caution">
    <text evidence="2">The sequence shown here is derived from an EMBL/GenBank/DDBJ whole genome shotgun (WGS) entry which is preliminary data.</text>
</comment>
<feature type="transmembrane region" description="Helical" evidence="1">
    <location>
        <begin position="38"/>
        <end position="59"/>
    </location>
</feature>
<reference evidence="2 3" key="1">
    <citation type="journal article" date="2013" name="Antonie Van Leeuwenhoek">
        <title>Dongia rigui sp. nov., isolated from freshwater of a large wetland in Korea.</title>
        <authorList>
            <person name="Baik K.S."/>
            <person name="Hwang Y.M."/>
            <person name="Choi J.S."/>
            <person name="Kwon J."/>
            <person name="Seong C.N."/>
        </authorList>
    </citation>
    <scope>NUCLEOTIDE SEQUENCE [LARGE SCALE GENOMIC DNA]</scope>
    <source>
        <strain evidence="2 3">04SU4-P</strain>
    </source>
</reference>
<name>A0ABU5E485_9PROT</name>
<keyword evidence="1" id="KW-1133">Transmembrane helix</keyword>
<accession>A0ABU5E485</accession>
<evidence type="ECO:0000313" key="2">
    <source>
        <dbReference type="EMBL" id="MDY0873631.1"/>
    </source>
</evidence>
<proteinExistence type="predicted"/>